<dbReference type="RefSeq" id="XP_007388495.1">
    <property type="nucleotide sequence ID" value="XM_007388433.1"/>
</dbReference>
<dbReference type="KEGG" id="psq:PUNSTDRAFT_47594"/>
<evidence type="ECO:0000313" key="1">
    <source>
        <dbReference type="EMBL" id="EIN04352.1"/>
    </source>
</evidence>
<dbReference type="Proteomes" id="UP000054196">
    <property type="component" value="Unassembled WGS sequence"/>
</dbReference>
<dbReference type="HOGENOM" id="CLU_051720_1_0_1"/>
<keyword evidence="2" id="KW-1185">Reference proteome</keyword>
<proteinExistence type="predicted"/>
<accession>R7S3I0</accession>
<name>R7S3I0_PUNST</name>
<gene>
    <name evidence="1" type="ORF">PUNSTDRAFT_47594</name>
</gene>
<dbReference type="EMBL" id="JH687555">
    <property type="protein sequence ID" value="EIN04352.1"/>
    <property type="molecule type" value="Genomic_DNA"/>
</dbReference>
<dbReference type="GeneID" id="18882902"/>
<organism evidence="1 2">
    <name type="scientific">Punctularia strigosozonata (strain HHB-11173)</name>
    <name type="common">White-rot fungus</name>
    <dbReference type="NCBI Taxonomy" id="741275"/>
    <lineage>
        <taxon>Eukaryota</taxon>
        <taxon>Fungi</taxon>
        <taxon>Dikarya</taxon>
        <taxon>Basidiomycota</taxon>
        <taxon>Agaricomycotina</taxon>
        <taxon>Agaricomycetes</taxon>
        <taxon>Corticiales</taxon>
        <taxon>Punctulariaceae</taxon>
        <taxon>Punctularia</taxon>
    </lineage>
</organism>
<dbReference type="OrthoDB" id="2795673at2759"/>
<sequence length="315" mass="35789">MQKAAAIDRRTAYNLCLVSSWTRRIAECHLYAVIIANDHDKPSAGLIRRWIADIMEGGRKGAIARTRAGHVRQLWIDSFYPSGANPAYRLHELYLHEPFLSSRLLLFPNLESIGWAQRRNAIWLWKEIAAFASRLPAETTEKDETLARTRRKELHVTVDFKAVSLHHYSPITPTSVDAITHLRIHHLTEYLAPNSVLATYRSLTHLSMATRAATGELLVNSHSLAAPTFAHLKMHVIELPQKGSGSQGQECLREIKMQRARGYPIFAVMQMASLHDDWEREASGGDSIWQRARTFASALERQNWEYDFDNPQAAS</sequence>
<reference evidence="2" key="1">
    <citation type="journal article" date="2012" name="Science">
        <title>The Paleozoic origin of enzymatic lignin decomposition reconstructed from 31 fungal genomes.</title>
        <authorList>
            <person name="Floudas D."/>
            <person name="Binder M."/>
            <person name="Riley R."/>
            <person name="Barry K."/>
            <person name="Blanchette R.A."/>
            <person name="Henrissat B."/>
            <person name="Martinez A.T."/>
            <person name="Otillar R."/>
            <person name="Spatafora J.W."/>
            <person name="Yadav J.S."/>
            <person name="Aerts A."/>
            <person name="Benoit I."/>
            <person name="Boyd A."/>
            <person name="Carlson A."/>
            <person name="Copeland A."/>
            <person name="Coutinho P.M."/>
            <person name="de Vries R.P."/>
            <person name="Ferreira P."/>
            <person name="Findley K."/>
            <person name="Foster B."/>
            <person name="Gaskell J."/>
            <person name="Glotzer D."/>
            <person name="Gorecki P."/>
            <person name="Heitman J."/>
            <person name="Hesse C."/>
            <person name="Hori C."/>
            <person name="Igarashi K."/>
            <person name="Jurgens J.A."/>
            <person name="Kallen N."/>
            <person name="Kersten P."/>
            <person name="Kohler A."/>
            <person name="Kuees U."/>
            <person name="Kumar T.K.A."/>
            <person name="Kuo A."/>
            <person name="LaButti K."/>
            <person name="Larrondo L.F."/>
            <person name="Lindquist E."/>
            <person name="Ling A."/>
            <person name="Lombard V."/>
            <person name="Lucas S."/>
            <person name="Lundell T."/>
            <person name="Martin R."/>
            <person name="McLaughlin D.J."/>
            <person name="Morgenstern I."/>
            <person name="Morin E."/>
            <person name="Murat C."/>
            <person name="Nagy L.G."/>
            <person name="Nolan M."/>
            <person name="Ohm R.A."/>
            <person name="Patyshakuliyeva A."/>
            <person name="Rokas A."/>
            <person name="Ruiz-Duenas F.J."/>
            <person name="Sabat G."/>
            <person name="Salamov A."/>
            <person name="Samejima M."/>
            <person name="Schmutz J."/>
            <person name="Slot J.C."/>
            <person name="St John F."/>
            <person name="Stenlid J."/>
            <person name="Sun H."/>
            <person name="Sun S."/>
            <person name="Syed K."/>
            <person name="Tsang A."/>
            <person name="Wiebenga A."/>
            <person name="Young D."/>
            <person name="Pisabarro A."/>
            <person name="Eastwood D.C."/>
            <person name="Martin F."/>
            <person name="Cullen D."/>
            <person name="Grigoriev I.V."/>
            <person name="Hibbett D.S."/>
        </authorList>
    </citation>
    <scope>NUCLEOTIDE SEQUENCE [LARGE SCALE GENOMIC DNA]</scope>
    <source>
        <strain evidence="2">HHB-11173 SS5</strain>
    </source>
</reference>
<evidence type="ECO:0000313" key="2">
    <source>
        <dbReference type="Proteomes" id="UP000054196"/>
    </source>
</evidence>
<protein>
    <submittedName>
        <fullName evidence="1">Uncharacterized protein</fullName>
    </submittedName>
</protein>
<dbReference type="AlphaFoldDB" id="R7S3I0"/>